<dbReference type="GO" id="GO:0000166">
    <property type="term" value="F:nucleotide binding"/>
    <property type="evidence" value="ECO:0007669"/>
    <property type="project" value="UniProtKB-KW"/>
</dbReference>
<dbReference type="GO" id="GO:0035556">
    <property type="term" value="P:intracellular signal transduction"/>
    <property type="evidence" value="ECO:0007669"/>
    <property type="project" value="InterPro"/>
</dbReference>
<sequence length="1261" mass="140706">MHRPTNQNTVRIADPEQQQPPRPSAARPREDDDDSISSGSSSSTSISKQFVEDSTSETGVSSSKRSMSTGETTGVNWFDDNMNASRSSSMVLGLVLLSAIILGTVLFVVASKQDDDKFHNKFHDASDEIFQVVHERSDSFANSLHRLSLTITDGAANAEAEWPFYTMKNLGVFAQDLLEDDPATLLNYAPLVSQENRLNWEEYSVQNQALVTGESVPEDPHLPVPPRPNISESIFRYVKDTPVDELQFSMGPFSPVWQVAPVPTGYNISVVNLNLLSHRAFVRLADATYLTRTSVVSELEEPQELLGIPMYPKRRYQIGAKGNPQRLMVQPIFEGFHEDSNIVGYLTGTQSWRSILSGIINGGNSDDKVELNCVVADSCTGRSYTYWINGSHTLFKGTGSLHDTKYEDMKAHSVLASYALHLNVSEGGDEVVDSCIVDLSIYPTSQMNSSFDSDTPVGYLILILFLAVVLIMAFTTHNKAVDQRQLELQVKTQRSNAIIASLFPEQIRDKLFGQDGEVKEEGLGMINSGAQKSIDSLLKTTDKQSGIGVLGFDDDSFLQKQIADLFPNCTVLFADICGFTAWSSQRDPSAVFNLLETVFRSFDEIARRRRVFKVETIGDCYLAVTGLPDPRRDHAIIMARFARDCLEKFHEVTRMLEVTLGPDTGDLGLRVGVHSGPVTAGVLRGERGRFQLFGDTVNTGSRLETTGARNRIQISKETAELVRQSGKATWVKPRTDLVTCKGKGALETFWLLPKSAARSSVVTGSTNSNSHVSSSVVTGDGGTERRGSFGESMPFSRQEQTEAKLDRLIFWVSESLLQSLRHIVARRNASAKKPAHRGAARESVKELEQEMGMNKVMLDEVREVITMPRFDPEAYANQVDPKTINLGQKVETQLREYVQVVASLYQSNPFHNFHHASHVTMSILKLLSRIVAPDNVLSNADPEKGTVDEDLHDFTYGITSDPLTQFAVLFSAVIHDVDHRGVSNKDLCLENKILATIFHKKSVAEQNSIDLAWQALMDPNFQDLRDCIYTDATELRRFRQLVVNCVLATDIFDKELAALRKNRWDKAFEISDHDATQEDTHRKATIVIEHLIQASDVSHTMQHWQVYIKWNEHFFEEQYTAFLQGRNTGEDPSKGWYKGEIWFFDNYIIPLAKKLKNCGVFGVSSDEYLNYALMNREEWEKRGQEVVGRFVEKYGKKLEKQQPNDSDSIATTAVMSDRSERSQQKTASTSSSSSAADQKLPLSQAHNKASMSPNITAPLAA</sequence>
<dbReference type="GO" id="GO:0004114">
    <property type="term" value="F:3',5'-cyclic-nucleotide phosphodiesterase activity"/>
    <property type="evidence" value="ECO:0007669"/>
    <property type="project" value="InterPro"/>
</dbReference>
<evidence type="ECO:0000259" key="9">
    <source>
        <dbReference type="PROSITE" id="PS50125"/>
    </source>
</evidence>
<dbReference type="PANTHER" id="PTHR11920:SF335">
    <property type="entry name" value="GUANYLATE CYCLASE"/>
    <property type="match status" value="1"/>
</dbReference>
<dbReference type="InterPro" id="IPR050401">
    <property type="entry name" value="Cyclic_nucleotide_synthase"/>
</dbReference>
<evidence type="ECO:0000256" key="5">
    <source>
        <dbReference type="ARBA" id="ARBA00023136"/>
    </source>
</evidence>
<dbReference type="SUPFAM" id="SSF55073">
    <property type="entry name" value="Nucleotide cyclase"/>
    <property type="match status" value="1"/>
</dbReference>
<keyword evidence="2 8" id="KW-0812">Transmembrane</keyword>
<dbReference type="Pfam" id="PF00233">
    <property type="entry name" value="PDEase_I"/>
    <property type="match status" value="1"/>
</dbReference>
<dbReference type="PROSITE" id="PS50125">
    <property type="entry name" value="GUANYLATE_CYCLASE_2"/>
    <property type="match status" value="1"/>
</dbReference>
<dbReference type="Gene3D" id="1.10.1300.10">
    <property type="entry name" value="3'5'-cyclic nucleotide phosphodiesterase, catalytic domain"/>
    <property type="match status" value="1"/>
</dbReference>
<dbReference type="Pfam" id="PF00211">
    <property type="entry name" value="Guanylate_cyc"/>
    <property type="match status" value="1"/>
</dbReference>
<dbReference type="CDD" id="cd07302">
    <property type="entry name" value="CHD"/>
    <property type="match status" value="1"/>
</dbReference>
<feature type="transmembrane region" description="Helical" evidence="8">
    <location>
        <begin position="90"/>
        <end position="110"/>
    </location>
</feature>
<feature type="compositionally biased region" description="Polar residues" evidence="7">
    <location>
        <begin position="1244"/>
        <end position="1255"/>
    </location>
</feature>
<dbReference type="AlphaFoldDB" id="A0A9N8HS80"/>
<dbReference type="GO" id="GO:0004016">
    <property type="term" value="F:adenylate cyclase activity"/>
    <property type="evidence" value="ECO:0007669"/>
    <property type="project" value="TreeGrafter"/>
</dbReference>
<feature type="compositionally biased region" description="Polar residues" evidence="7">
    <location>
        <begin position="52"/>
        <end position="74"/>
    </location>
</feature>
<keyword evidence="6" id="KW-0456">Lyase</keyword>
<evidence type="ECO:0000256" key="2">
    <source>
        <dbReference type="ARBA" id="ARBA00022692"/>
    </source>
</evidence>
<dbReference type="GO" id="GO:0005886">
    <property type="term" value="C:plasma membrane"/>
    <property type="evidence" value="ECO:0007669"/>
    <property type="project" value="TreeGrafter"/>
</dbReference>
<dbReference type="OrthoDB" id="189220at2759"/>
<feature type="region of interest" description="Disordered" evidence="7">
    <location>
        <begin position="763"/>
        <end position="797"/>
    </location>
</feature>
<evidence type="ECO:0000256" key="7">
    <source>
        <dbReference type="SAM" id="MobiDB-lite"/>
    </source>
</evidence>
<dbReference type="InterPro" id="IPR001054">
    <property type="entry name" value="A/G_cyclase"/>
</dbReference>
<evidence type="ECO:0000256" key="6">
    <source>
        <dbReference type="ARBA" id="ARBA00023239"/>
    </source>
</evidence>
<dbReference type="PANTHER" id="PTHR11920">
    <property type="entry name" value="GUANYLYL CYCLASE"/>
    <property type="match status" value="1"/>
</dbReference>
<feature type="region of interest" description="Disordered" evidence="7">
    <location>
        <begin position="1198"/>
        <end position="1261"/>
    </location>
</feature>
<comment type="caution">
    <text evidence="11">The sequence shown here is derived from an EMBL/GenBank/DDBJ whole genome shotgun (WGS) entry which is preliminary data.</text>
</comment>
<feature type="transmembrane region" description="Helical" evidence="8">
    <location>
        <begin position="457"/>
        <end position="475"/>
    </location>
</feature>
<feature type="domain" description="Guanylate cyclase" evidence="9">
    <location>
        <begin position="570"/>
        <end position="704"/>
    </location>
</feature>
<dbReference type="EMBL" id="CAICTM010001406">
    <property type="protein sequence ID" value="CAB9523362.1"/>
    <property type="molecule type" value="Genomic_DNA"/>
</dbReference>
<dbReference type="GO" id="GO:0007168">
    <property type="term" value="P:receptor guanylyl cyclase signaling pathway"/>
    <property type="evidence" value="ECO:0007669"/>
    <property type="project" value="TreeGrafter"/>
</dbReference>
<organism evidence="11 12">
    <name type="scientific">Seminavis robusta</name>
    <dbReference type="NCBI Taxonomy" id="568900"/>
    <lineage>
        <taxon>Eukaryota</taxon>
        <taxon>Sar</taxon>
        <taxon>Stramenopiles</taxon>
        <taxon>Ochrophyta</taxon>
        <taxon>Bacillariophyta</taxon>
        <taxon>Bacillariophyceae</taxon>
        <taxon>Bacillariophycidae</taxon>
        <taxon>Naviculales</taxon>
        <taxon>Naviculaceae</taxon>
        <taxon>Seminavis</taxon>
    </lineage>
</organism>
<keyword evidence="11" id="KW-0675">Receptor</keyword>
<dbReference type="GO" id="GO:0004383">
    <property type="term" value="F:guanylate cyclase activity"/>
    <property type="evidence" value="ECO:0007669"/>
    <property type="project" value="TreeGrafter"/>
</dbReference>
<feature type="compositionally biased region" description="Low complexity" evidence="7">
    <location>
        <begin position="763"/>
        <end position="778"/>
    </location>
</feature>
<keyword evidence="12" id="KW-1185">Reference proteome</keyword>
<dbReference type="SUPFAM" id="SSF109604">
    <property type="entry name" value="HD-domain/PDEase-like"/>
    <property type="match status" value="1"/>
</dbReference>
<dbReference type="InterPro" id="IPR029787">
    <property type="entry name" value="Nucleotide_cyclase"/>
</dbReference>
<dbReference type="SMART" id="SM00044">
    <property type="entry name" value="CYCc"/>
    <property type="match status" value="1"/>
</dbReference>
<evidence type="ECO:0000313" key="11">
    <source>
        <dbReference type="EMBL" id="CAB9523362.1"/>
    </source>
</evidence>
<evidence type="ECO:0000259" key="10">
    <source>
        <dbReference type="PROSITE" id="PS51845"/>
    </source>
</evidence>
<feature type="compositionally biased region" description="Low complexity" evidence="7">
    <location>
        <begin position="36"/>
        <end position="47"/>
    </location>
</feature>
<feature type="domain" description="PDEase" evidence="10">
    <location>
        <begin position="797"/>
        <end position="1051"/>
    </location>
</feature>
<gene>
    <name evidence="11" type="ORF">SEMRO_1408_G270090.1</name>
</gene>
<keyword evidence="5 8" id="KW-0472">Membrane</keyword>
<evidence type="ECO:0000313" key="12">
    <source>
        <dbReference type="Proteomes" id="UP001153069"/>
    </source>
</evidence>
<dbReference type="Gene3D" id="3.30.70.1230">
    <property type="entry name" value="Nucleotide cyclase"/>
    <property type="match status" value="1"/>
</dbReference>
<evidence type="ECO:0000256" key="8">
    <source>
        <dbReference type="SAM" id="Phobius"/>
    </source>
</evidence>
<dbReference type="InterPro" id="IPR036971">
    <property type="entry name" value="PDEase_catalytic_dom_sf"/>
</dbReference>
<feature type="compositionally biased region" description="Low complexity" evidence="7">
    <location>
        <begin position="1226"/>
        <end position="1236"/>
    </location>
</feature>
<dbReference type="InterPro" id="IPR002073">
    <property type="entry name" value="PDEase_catalytic_dom"/>
</dbReference>
<keyword evidence="3" id="KW-0547">Nucleotide-binding</keyword>
<feature type="compositionally biased region" description="Polar residues" evidence="7">
    <location>
        <begin position="1203"/>
        <end position="1214"/>
    </location>
</feature>
<proteinExistence type="predicted"/>
<dbReference type="PROSITE" id="PS51845">
    <property type="entry name" value="PDEASE_I_2"/>
    <property type="match status" value="1"/>
</dbReference>
<reference evidence="11" key="1">
    <citation type="submission" date="2020-06" db="EMBL/GenBank/DDBJ databases">
        <authorList>
            <consortium name="Plant Systems Biology data submission"/>
        </authorList>
    </citation>
    <scope>NUCLEOTIDE SEQUENCE</scope>
    <source>
        <strain evidence="11">D6</strain>
    </source>
</reference>
<accession>A0A9N8HS80</accession>
<feature type="compositionally biased region" description="Polar residues" evidence="7">
    <location>
        <begin position="1"/>
        <end position="10"/>
    </location>
</feature>
<protein>
    <submittedName>
        <fullName evidence="11">Receptor-type guanylate cyclase gcy</fullName>
    </submittedName>
</protein>
<evidence type="ECO:0000256" key="3">
    <source>
        <dbReference type="ARBA" id="ARBA00022741"/>
    </source>
</evidence>
<keyword evidence="4 8" id="KW-1133">Transmembrane helix</keyword>
<evidence type="ECO:0000256" key="4">
    <source>
        <dbReference type="ARBA" id="ARBA00022989"/>
    </source>
</evidence>
<dbReference type="GO" id="GO:0001653">
    <property type="term" value="F:peptide receptor activity"/>
    <property type="evidence" value="ECO:0007669"/>
    <property type="project" value="TreeGrafter"/>
</dbReference>
<evidence type="ECO:0000256" key="1">
    <source>
        <dbReference type="ARBA" id="ARBA00004370"/>
    </source>
</evidence>
<feature type="region of interest" description="Disordered" evidence="7">
    <location>
        <begin position="1"/>
        <end position="74"/>
    </location>
</feature>
<comment type="subcellular location">
    <subcellularLocation>
        <location evidence="1">Membrane</location>
    </subcellularLocation>
</comment>
<name>A0A9N8HS80_9STRA</name>
<dbReference type="Proteomes" id="UP001153069">
    <property type="component" value="Unassembled WGS sequence"/>
</dbReference>